<dbReference type="Proteomes" id="UP000823775">
    <property type="component" value="Unassembled WGS sequence"/>
</dbReference>
<feature type="compositionally biased region" description="Basic and acidic residues" evidence="1">
    <location>
        <begin position="59"/>
        <end position="103"/>
    </location>
</feature>
<evidence type="ECO:0000313" key="3">
    <source>
        <dbReference type="Proteomes" id="UP000823775"/>
    </source>
</evidence>
<feature type="compositionally biased region" description="Basic and acidic residues" evidence="1">
    <location>
        <begin position="28"/>
        <end position="39"/>
    </location>
</feature>
<feature type="region of interest" description="Disordered" evidence="1">
    <location>
        <begin position="1"/>
        <end position="42"/>
    </location>
</feature>
<organism evidence="2 3">
    <name type="scientific">Datura stramonium</name>
    <name type="common">Jimsonweed</name>
    <name type="synonym">Common thornapple</name>
    <dbReference type="NCBI Taxonomy" id="4076"/>
    <lineage>
        <taxon>Eukaryota</taxon>
        <taxon>Viridiplantae</taxon>
        <taxon>Streptophyta</taxon>
        <taxon>Embryophyta</taxon>
        <taxon>Tracheophyta</taxon>
        <taxon>Spermatophyta</taxon>
        <taxon>Magnoliopsida</taxon>
        <taxon>eudicotyledons</taxon>
        <taxon>Gunneridae</taxon>
        <taxon>Pentapetalae</taxon>
        <taxon>asterids</taxon>
        <taxon>lamiids</taxon>
        <taxon>Solanales</taxon>
        <taxon>Solanaceae</taxon>
        <taxon>Solanoideae</taxon>
        <taxon>Datureae</taxon>
        <taxon>Datura</taxon>
    </lineage>
</organism>
<feature type="region of interest" description="Disordered" evidence="1">
    <location>
        <begin position="59"/>
        <end position="137"/>
    </location>
</feature>
<keyword evidence="3" id="KW-1185">Reference proteome</keyword>
<gene>
    <name evidence="2" type="ORF">HAX54_026005</name>
</gene>
<name>A0ABS8S792_DATST</name>
<feature type="compositionally biased region" description="Polar residues" evidence="1">
    <location>
        <begin position="12"/>
        <end position="26"/>
    </location>
</feature>
<feature type="compositionally biased region" description="Basic and acidic residues" evidence="1">
    <location>
        <begin position="115"/>
        <end position="137"/>
    </location>
</feature>
<protein>
    <submittedName>
        <fullName evidence="2">Uncharacterized protein</fullName>
    </submittedName>
</protein>
<evidence type="ECO:0000313" key="2">
    <source>
        <dbReference type="EMBL" id="MCD7454768.1"/>
    </source>
</evidence>
<comment type="caution">
    <text evidence="2">The sequence shown here is derived from an EMBL/GenBank/DDBJ whole genome shotgun (WGS) entry which is preliminary data.</text>
</comment>
<reference evidence="2 3" key="1">
    <citation type="journal article" date="2021" name="BMC Genomics">
        <title>Datura genome reveals duplications of psychoactive alkaloid biosynthetic genes and high mutation rate following tissue culture.</title>
        <authorList>
            <person name="Rajewski A."/>
            <person name="Carter-House D."/>
            <person name="Stajich J."/>
            <person name="Litt A."/>
        </authorList>
    </citation>
    <scope>NUCLEOTIDE SEQUENCE [LARGE SCALE GENOMIC DNA]</scope>
    <source>
        <strain evidence="2">AR-01</strain>
    </source>
</reference>
<evidence type="ECO:0000256" key="1">
    <source>
        <dbReference type="SAM" id="MobiDB-lite"/>
    </source>
</evidence>
<dbReference type="EMBL" id="JACEIK010000316">
    <property type="protein sequence ID" value="MCD7454768.1"/>
    <property type="molecule type" value="Genomic_DNA"/>
</dbReference>
<proteinExistence type="predicted"/>
<sequence length="137" mass="14883">MVVLNEEGKGSEQVQEEASQVTQASEPSEAKPEQVEKVVDAPVTPEIEKALEVVSITAEDPKVETSEERKIEEVKSETKTPAENKVEEVKLALETPAEKKIEEATDAPKSGVPVEETKAEEKPDASKVTVVDEKKSS</sequence>
<accession>A0ABS8S792</accession>
<feature type="compositionally biased region" description="Basic and acidic residues" evidence="1">
    <location>
        <begin position="1"/>
        <end position="10"/>
    </location>
</feature>